<name>A0ABV8S721_9BACL</name>
<dbReference type="Gene3D" id="2.60.40.4270">
    <property type="entry name" value="Listeria-Bacteroides repeat domain"/>
    <property type="match status" value="15"/>
</dbReference>
<feature type="domain" description="SLH" evidence="2">
    <location>
        <begin position="1715"/>
        <end position="1778"/>
    </location>
</feature>
<dbReference type="Proteomes" id="UP001595755">
    <property type="component" value="Unassembled WGS sequence"/>
</dbReference>
<dbReference type="NCBIfam" id="TIGR02543">
    <property type="entry name" value="List_Bact_rpt"/>
    <property type="match status" value="7"/>
</dbReference>
<keyword evidence="4" id="KW-1185">Reference proteome</keyword>
<protein>
    <submittedName>
        <fullName evidence="3">InlB B-repeat-containing protein</fullName>
    </submittedName>
</protein>
<comment type="caution">
    <text evidence="3">The sequence shown here is derived from an EMBL/GenBank/DDBJ whole genome shotgun (WGS) entry which is preliminary data.</text>
</comment>
<evidence type="ECO:0000313" key="4">
    <source>
        <dbReference type="Proteomes" id="UP001595755"/>
    </source>
</evidence>
<dbReference type="InterPro" id="IPR013378">
    <property type="entry name" value="InlB-like_B-rpt"/>
</dbReference>
<reference evidence="4" key="1">
    <citation type="journal article" date="2019" name="Int. J. Syst. Evol. Microbiol.">
        <title>The Global Catalogue of Microorganisms (GCM) 10K type strain sequencing project: providing services to taxonomists for standard genome sequencing and annotation.</title>
        <authorList>
            <consortium name="The Broad Institute Genomics Platform"/>
            <consortium name="The Broad Institute Genome Sequencing Center for Infectious Disease"/>
            <person name="Wu L."/>
            <person name="Ma J."/>
        </authorList>
    </citation>
    <scope>NUCLEOTIDE SEQUENCE [LARGE SCALE GENOMIC DNA]</scope>
    <source>
        <strain evidence="4">CGMCC 4.1641</strain>
    </source>
</reference>
<evidence type="ECO:0000259" key="2">
    <source>
        <dbReference type="PROSITE" id="PS51272"/>
    </source>
</evidence>
<dbReference type="InterPro" id="IPR042229">
    <property type="entry name" value="Listeria/Bacterioides_rpt_sf"/>
</dbReference>
<sequence>MISSKKVVTKAGKSGIGAPIREKMRSASLLLLALTLCMVAMPGTAGAVSNGTTDGTYDFGGTLGPNEGGYRKVGDKFRVSTGFAQSGTSITAASQTDANQTGNLFIQAEWTTVNRSFTFKDLGIRSTQNGVVMNFLNLTFYDKNGSVIDTVSNYGSGQTNRTLSSTSTLKLSSWLNSGKPFNYGNVVTVGIWWSFAGGVAPSKLQIDNITIANVQPGFGLTYNGNGNTGGSGSTAYFASGANATVQGSGTLTRTGYNFAGWNTQANGTGTSYAAGSTVKMNANLTLYAQWTPATYSVTYNGNGSTSGSPPADAAVYPVGATVTTKAAGSLARAGYTFAGWNTKADGTGANYAANAAFAMGTANVTLYAKWTINPTYKVVYNGNGSTAGAAPTDGSSYATGATVTVNAAGTLARTGYTFAGWNTAANGTGANYAAGATFAMGSANVTLYAKWTLIPTYKVTYNGNGSTGGTAPTDGASYAAGATVTVPGGGTLTRTGYTFGGWNTKADGTGTNYAANSTFAMGAANVTLYAKWTLIPAYKVAYNGNGSTAGAAPTDSASYAAGSTVTALGGETLTRTGYTFGGWNTAANGTGANYAAGSTFAMGSANMALYAVWTPIPTYKVIYNGNGVTSGGVPVDGGSYAAGATVTVLGGGTLMRTGYTFGGWNTAANGSGTSYAAGSTFAIGSGNVMLYAIWNPVPTYSVTYDGNGATGAPPTDAALYPSGASVTVQPNAGLVNGTDNFAGWNTEADGSGTSYAAGTSFAMGAADVTLYAIWTPAPTYSVTYTVYGATGGSAPIDGNSYLAGTMVTVLGPETLTNDGFVFADWNTQQDGSGDSYAENATFSMPAEDVTLYPMWLAVPGYSVTYDGNEATGGSVPTDSDVYLTGDPVAVASQGTLTQVGFAFAGWNTKADGSGIDYSAGSTMTMTPANVRLYAQWTPAITYSVIYDGNGATGGSAPSDSGGYLSGVQVQAQDSGTLKKQWFTFAGWTTQQDGTGPTIAPGEWLTIADDDVTLYAKWTPVPVYSVTYDSNGATGGSPLDDDSIYVTGEVASVLGAGTLVNEGFRFGGWNTERDDSGTDFEVGDPLTIATADVTLYAQWMPLYMVSYDGNGATGGTVPIDSTAYLKVDWATVQPQNSLARTGYIFEKWTTQPNGGGSSYLPGDPLQIGDDVVLYAKWSLIPTYLVTYNGNGATAGAEPTDGYAYAAGASVTLLTKGSLTYLGYTFSGWNTKADGTGTAYAPGAIITMGAADLGLYAQWTKDPTYTISYVGNGNTRGDAPVDDNDYWSGTTATVAGRGTLANLANSFSGWNTAADGSGTSYAAGASLTIASEDVTLYAQWTPSDTYSVIYDGNGATDGNHPLDGNSYAGADPVTVLGSGTLVKPDYRFTGWNTAADGSGTRYREGDTLEITENMILFAQWGYISSSDGTIEPKATGRQAAVHVLGTDEISFEIDVKRLERADGNQEDSVTLDAATADKIMEYASLHGGRLVKIMIGDVPDNPADELTVLIPAASADKLKSMPLAVETSFATLTVSKQTLAAAQSKDLLIVLDPIADAETRDKAVNRAIGSNEVKQATEGQGARALGDPLLIDFVHTGNSEALSIPLTSAILPKGATAKRSFLTSLSFYFVGGDGKSQMLSGRVRYGDKGQPVAFETILPEGETGTLTLLTLKAKKLPAYMTGFLGTRFNPDGLLTRAEVAAILHRLLQEEGLGHAAAEQLFADVKAGQWHAEAIAAVSGAGIMRGDADGKFQPSAQVSRAEMAAIIVRWKGLSAQGLKASFADAKGHPEESSIAAAAAAGFMIGDASGSFHPDRLLTRAEAATLFNRLTGRTEARSIAEQKTKWRDVSAGHWALDDIVKATESSLLRFD</sequence>
<evidence type="ECO:0000256" key="1">
    <source>
        <dbReference type="ARBA" id="ARBA00004196"/>
    </source>
</evidence>
<proteinExistence type="predicted"/>
<feature type="domain" description="SLH" evidence="2">
    <location>
        <begin position="1779"/>
        <end position="1837"/>
    </location>
</feature>
<accession>A0ABV8S721</accession>
<comment type="subcellular location">
    <subcellularLocation>
        <location evidence="1">Cell envelope</location>
    </subcellularLocation>
</comment>
<dbReference type="Pfam" id="PF00395">
    <property type="entry name" value="SLH"/>
    <property type="match status" value="2"/>
</dbReference>
<dbReference type="PROSITE" id="PS51272">
    <property type="entry name" value="SLH"/>
    <property type="match status" value="2"/>
</dbReference>
<dbReference type="Pfam" id="PF09479">
    <property type="entry name" value="Flg_new"/>
    <property type="match status" value="15"/>
</dbReference>
<organism evidence="3 4">
    <name type="scientific">Cohnella boryungensis</name>
    <dbReference type="NCBI Taxonomy" id="768479"/>
    <lineage>
        <taxon>Bacteria</taxon>
        <taxon>Bacillati</taxon>
        <taxon>Bacillota</taxon>
        <taxon>Bacilli</taxon>
        <taxon>Bacillales</taxon>
        <taxon>Paenibacillaceae</taxon>
        <taxon>Cohnella</taxon>
    </lineage>
</organism>
<dbReference type="RefSeq" id="WP_204605257.1">
    <property type="nucleotide sequence ID" value="NZ_JBHSED010000008.1"/>
</dbReference>
<evidence type="ECO:0000313" key="3">
    <source>
        <dbReference type="EMBL" id="MFC4303156.1"/>
    </source>
</evidence>
<gene>
    <name evidence="3" type="ORF">ACFO1S_06800</name>
</gene>
<dbReference type="InterPro" id="IPR001119">
    <property type="entry name" value="SLH_dom"/>
</dbReference>
<dbReference type="EMBL" id="JBHSED010000008">
    <property type="protein sequence ID" value="MFC4303156.1"/>
    <property type="molecule type" value="Genomic_DNA"/>
</dbReference>